<dbReference type="SUPFAM" id="SSF56784">
    <property type="entry name" value="HAD-like"/>
    <property type="match status" value="1"/>
</dbReference>
<dbReference type="PANTHER" id="PTHR42896:SF2">
    <property type="entry name" value="CBBY-LIKE PROTEIN"/>
    <property type="match status" value="1"/>
</dbReference>
<dbReference type="CDD" id="cd07528">
    <property type="entry name" value="HAD_CbbY-like"/>
    <property type="match status" value="1"/>
</dbReference>
<gene>
    <name evidence="1" type="ORF">SAMN05216402_1091</name>
</gene>
<dbReference type="RefSeq" id="WP_074631271.1">
    <property type="nucleotide sequence ID" value="NZ_FNKY01000001.1"/>
</dbReference>
<dbReference type="NCBIfam" id="TIGR01509">
    <property type="entry name" value="HAD-SF-IA-v3"/>
    <property type="match status" value="1"/>
</dbReference>
<dbReference type="Gene3D" id="1.10.150.240">
    <property type="entry name" value="Putative phosphatase, domain 2"/>
    <property type="match status" value="1"/>
</dbReference>
<protein>
    <submittedName>
        <fullName evidence="1">Haloacid dehalogenase superfamily, subfamily IA, variant 3 with third motif having DD or ED</fullName>
    </submittedName>
</protein>
<comment type="caution">
    <text evidence="1">The sequence shown here is derived from an EMBL/GenBank/DDBJ whole genome shotgun (WGS) entry which is preliminary data.</text>
</comment>
<dbReference type="SFLD" id="SFLDG01129">
    <property type="entry name" value="C1.5:_HAD__Beta-PGM__Phosphata"/>
    <property type="match status" value="1"/>
</dbReference>
<evidence type="ECO:0000313" key="1">
    <source>
        <dbReference type="EMBL" id="SDQ49898.1"/>
    </source>
</evidence>
<sequence>MKSYRDRNNPLRAVLFDVDGTLADTERDGHRLAFNAAFKERGLDWEWDVALYGELLAITGGKERIRHYLEKYAPAELNRAELDSWIAGLHKAKTRHYVALLERGETPLRPGVARLIHQLREAKIKIAIATTTTPENVTSLLKSTLGEDSPGWFDVIGAGDIVPGKKPEPDIYHWVLERLGLPAEQCIAVEDSENGLRASLAAGLDTVVTVNEYTRLQDFTGAAVVLSDLGEPTQPFTVFEGNVDSGGWVDTELLAKLKAQRGVLAE</sequence>
<name>A0ABY0T9Q7_9PROT</name>
<dbReference type="Proteomes" id="UP000183471">
    <property type="component" value="Unassembled WGS sequence"/>
</dbReference>
<dbReference type="PANTHER" id="PTHR42896">
    <property type="entry name" value="XYLULOSE-1,5-BISPHOSPHATE (XUBP) PHOSPHATASE"/>
    <property type="match status" value="1"/>
</dbReference>
<dbReference type="Gene3D" id="3.40.50.1000">
    <property type="entry name" value="HAD superfamily/HAD-like"/>
    <property type="match status" value="1"/>
</dbReference>
<dbReference type="InterPro" id="IPR036412">
    <property type="entry name" value="HAD-like_sf"/>
</dbReference>
<evidence type="ECO:0000313" key="2">
    <source>
        <dbReference type="Proteomes" id="UP000183471"/>
    </source>
</evidence>
<dbReference type="PRINTS" id="PR00413">
    <property type="entry name" value="HADHALOGNASE"/>
</dbReference>
<dbReference type="Pfam" id="PF00702">
    <property type="entry name" value="Hydrolase"/>
    <property type="match status" value="1"/>
</dbReference>
<proteinExistence type="predicted"/>
<reference evidence="1 2" key="1">
    <citation type="submission" date="2016-10" db="EMBL/GenBank/DDBJ databases">
        <authorList>
            <person name="Varghese N."/>
            <person name="Submissions S."/>
        </authorList>
    </citation>
    <scope>NUCLEOTIDE SEQUENCE [LARGE SCALE GENOMIC DNA]</scope>
    <source>
        <strain evidence="1 2">Nl1</strain>
    </source>
</reference>
<dbReference type="SFLD" id="SFLDF00035">
    <property type="entry name" value="phosphoglycolate_phosphatase"/>
    <property type="match status" value="1"/>
</dbReference>
<dbReference type="SFLD" id="SFLDS00003">
    <property type="entry name" value="Haloacid_Dehalogenase"/>
    <property type="match status" value="1"/>
</dbReference>
<dbReference type="SFLD" id="SFLDG01135">
    <property type="entry name" value="C1.5.6:_HAD__Beta-PGM__Phospha"/>
    <property type="match status" value="1"/>
</dbReference>
<keyword evidence="2" id="KW-1185">Reference proteome</keyword>
<dbReference type="InterPro" id="IPR006439">
    <property type="entry name" value="HAD-SF_hydro_IA"/>
</dbReference>
<accession>A0ABY0T9Q7</accession>
<dbReference type="InterPro" id="IPR044999">
    <property type="entry name" value="CbbY-like"/>
</dbReference>
<dbReference type="InterPro" id="IPR023214">
    <property type="entry name" value="HAD_sf"/>
</dbReference>
<dbReference type="InterPro" id="IPR023198">
    <property type="entry name" value="PGP-like_dom2"/>
</dbReference>
<dbReference type="EMBL" id="FNKY01000001">
    <property type="protein sequence ID" value="SDQ49898.1"/>
    <property type="molecule type" value="Genomic_DNA"/>
</dbReference>
<organism evidence="1 2">
    <name type="scientific">Nitrosospira multiformis</name>
    <dbReference type="NCBI Taxonomy" id="1231"/>
    <lineage>
        <taxon>Bacteria</taxon>
        <taxon>Pseudomonadati</taxon>
        <taxon>Pseudomonadota</taxon>
        <taxon>Betaproteobacteria</taxon>
        <taxon>Nitrosomonadales</taxon>
        <taxon>Nitrosomonadaceae</taxon>
        <taxon>Nitrosospira</taxon>
    </lineage>
</organism>